<feature type="compositionally biased region" description="Gly residues" evidence="1">
    <location>
        <begin position="166"/>
        <end position="181"/>
    </location>
</feature>
<evidence type="ECO:0000313" key="3">
    <source>
        <dbReference type="EMBL" id="SFW86958.1"/>
    </source>
</evidence>
<dbReference type="Proteomes" id="UP000183788">
    <property type="component" value="Unassembled WGS sequence"/>
</dbReference>
<gene>
    <name evidence="3" type="ORF">SAMN05661012_05999</name>
    <name evidence="4" type="ORF">SR876_29505</name>
</gene>
<evidence type="ECO:0000313" key="4">
    <source>
        <dbReference type="EMBL" id="WQG89070.1"/>
    </source>
</evidence>
<accession>A0A1K1SRP3</accession>
<evidence type="ECO:0000256" key="1">
    <source>
        <dbReference type="SAM" id="MobiDB-lite"/>
    </source>
</evidence>
<dbReference type="Proteomes" id="UP001326715">
    <property type="component" value="Chromosome"/>
</dbReference>
<dbReference type="AlphaFoldDB" id="A0A1K1SRP3"/>
<dbReference type="STRING" id="1004.SAMN05661012_05999"/>
<organism evidence="3 5">
    <name type="scientific">Chitinophaga sancti</name>
    <dbReference type="NCBI Taxonomy" id="1004"/>
    <lineage>
        <taxon>Bacteria</taxon>
        <taxon>Pseudomonadati</taxon>
        <taxon>Bacteroidota</taxon>
        <taxon>Chitinophagia</taxon>
        <taxon>Chitinophagales</taxon>
        <taxon>Chitinophagaceae</taxon>
        <taxon>Chitinophaga</taxon>
    </lineage>
</organism>
<keyword evidence="6" id="KW-1185">Reference proteome</keyword>
<dbReference type="OrthoDB" id="799522at2"/>
<evidence type="ECO:0000313" key="6">
    <source>
        <dbReference type="Proteomes" id="UP001326715"/>
    </source>
</evidence>
<evidence type="ECO:0000313" key="5">
    <source>
        <dbReference type="Proteomes" id="UP000183788"/>
    </source>
</evidence>
<proteinExistence type="predicted"/>
<dbReference type="EMBL" id="FPIZ01000030">
    <property type="protein sequence ID" value="SFW86958.1"/>
    <property type="molecule type" value="Genomic_DNA"/>
</dbReference>
<dbReference type="EMBL" id="CP140154">
    <property type="protein sequence ID" value="WQG89070.1"/>
    <property type="molecule type" value="Genomic_DNA"/>
</dbReference>
<keyword evidence="2" id="KW-0732">Signal</keyword>
<evidence type="ECO:0000256" key="2">
    <source>
        <dbReference type="SAM" id="SignalP"/>
    </source>
</evidence>
<feature type="region of interest" description="Disordered" evidence="1">
    <location>
        <begin position="155"/>
        <end position="211"/>
    </location>
</feature>
<evidence type="ECO:0008006" key="7">
    <source>
        <dbReference type="Google" id="ProtNLM"/>
    </source>
</evidence>
<feature type="signal peptide" evidence="2">
    <location>
        <begin position="1"/>
        <end position="20"/>
    </location>
</feature>
<feature type="chain" id="PRO_5012317856" description="YXWGXW repeat-containing protein" evidence="2">
    <location>
        <begin position="21"/>
        <end position="211"/>
    </location>
</feature>
<name>A0A1K1SRP3_9BACT</name>
<sequence length="211" mass="23573">MKKIVLITCLVAIGSIYSYKADAQVRFNVNVNIGSQPAWGPEGYDYAEYYYMPDIDAYYYVPERQFIYLEDSRWVFAPALPPRFHYDLYRGYKVVVNEPRPYLRPEFCRDRFAGYRGAWGRQSIIRDSRNPRYFAAQPHGGGYYGGRGYEGGRHGWNNGGERGHEGGGWNGGGPGWNNGGGRGHEGGGWDGGGRGHEGGNGRGGDHGRHGH</sequence>
<protein>
    <recommendedName>
        <fullName evidence="7">YXWGXW repeat-containing protein</fullName>
    </recommendedName>
</protein>
<reference evidence="4 6" key="2">
    <citation type="submission" date="2023-11" db="EMBL/GenBank/DDBJ databases">
        <title>MicrobeMod: A computational toolkit for identifying prokaryotic methylation and restriction-modification with nanopore sequencing.</title>
        <authorList>
            <person name="Crits-Christoph A."/>
            <person name="Kang S.C."/>
            <person name="Lee H."/>
            <person name="Ostrov N."/>
        </authorList>
    </citation>
    <scope>NUCLEOTIDE SEQUENCE [LARGE SCALE GENOMIC DNA]</scope>
    <source>
        <strain evidence="4 6">ATCC 23090</strain>
    </source>
</reference>
<reference evidence="3 5" key="1">
    <citation type="submission" date="2016-11" db="EMBL/GenBank/DDBJ databases">
        <authorList>
            <person name="Jaros S."/>
            <person name="Januszkiewicz K."/>
            <person name="Wedrychowicz H."/>
        </authorList>
    </citation>
    <scope>NUCLEOTIDE SEQUENCE [LARGE SCALE GENOMIC DNA]</scope>
    <source>
        <strain evidence="3 5">DSM 784</strain>
    </source>
</reference>
<dbReference type="RefSeq" id="WP_072365513.1">
    <property type="nucleotide sequence ID" value="NZ_CP139972.1"/>
</dbReference>
<feature type="compositionally biased region" description="Basic and acidic residues" evidence="1">
    <location>
        <begin position="182"/>
        <end position="211"/>
    </location>
</feature>